<protein>
    <recommendedName>
        <fullName evidence="4">Nitrogen fixation protein FixH</fullName>
    </recommendedName>
</protein>
<evidence type="ECO:0000313" key="3">
    <source>
        <dbReference type="Proteomes" id="UP000680116"/>
    </source>
</evidence>
<dbReference type="EMBL" id="OU015430">
    <property type="protein sequence ID" value="CAG4969252.1"/>
    <property type="molecule type" value="Genomic_DNA"/>
</dbReference>
<reference evidence="2 3" key="1">
    <citation type="submission" date="2021-04" db="EMBL/GenBank/DDBJ databases">
        <authorList>
            <person name="Rodrigo-Torres L."/>
            <person name="Arahal R. D."/>
            <person name="Lucena T."/>
        </authorList>
    </citation>
    <scope>NUCLEOTIDE SEQUENCE [LARGE SCALE GENOMIC DNA]</scope>
    <source>
        <strain evidence="2 3">CECT 30171</strain>
    </source>
</reference>
<organism evidence="2 3">
    <name type="scientific">Novilysobacter luteus</name>
    <dbReference type="NCBI Taxonomy" id="2822368"/>
    <lineage>
        <taxon>Bacteria</taxon>
        <taxon>Pseudomonadati</taxon>
        <taxon>Pseudomonadota</taxon>
        <taxon>Gammaproteobacteria</taxon>
        <taxon>Lysobacterales</taxon>
        <taxon>Lysobacteraceae</taxon>
        <taxon>Novilysobacter</taxon>
    </lineage>
</organism>
<name>A0ABM8UCS9_9GAMM</name>
<dbReference type="InterPro" id="IPR008620">
    <property type="entry name" value="FixH"/>
</dbReference>
<evidence type="ECO:0000256" key="1">
    <source>
        <dbReference type="SAM" id="Phobius"/>
    </source>
</evidence>
<proteinExistence type="predicted"/>
<accession>A0ABM8UCS9</accession>
<keyword evidence="1" id="KW-0472">Membrane</keyword>
<evidence type="ECO:0008006" key="4">
    <source>
        <dbReference type="Google" id="ProtNLM"/>
    </source>
</evidence>
<keyword evidence="1" id="KW-1133">Transmembrane helix</keyword>
<sequence length="180" mass="19139">MTREPNTPRTEPTGEAPSSPWRQPVVWLVIALVAAAVVGGISMVVIASGDGSTDAVPDQVSRTAQVQTADLGPDALAQERKLSAIVRIDAELGIVEVLPVSGDFDRSAPLRLDLLHPTLAGQDRVLELPPTDTGWRVEAEVTGDHDWNVRLGPVDGQWRLQGRLPGGQQAASLRPALQAP</sequence>
<feature type="transmembrane region" description="Helical" evidence="1">
    <location>
        <begin position="25"/>
        <end position="47"/>
    </location>
</feature>
<gene>
    <name evidence="2" type="ORF">LYB30171_00452</name>
</gene>
<dbReference type="RefSeq" id="WP_215219456.1">
    <property type="nucleotide sequence ID" value="NZ_OU015430.1"/>
</dbReference>
<evidence type="ECO:0000313" key="2">
    <source>
        <dbReference type="EMBL" id="CAG4969252.1"/>
    </source>
</evidence>
<dbReference type="Proteomes" id="UP000680116">
    <property type="component" value="Chromosome"/>
</dbReference>
<keyword evidence="1" id="KW-0812">Transmembrane</keyword>
<keyword evidence="3" id="KW-1185">Reference proteome</keyword>
<dbReference type="Pfam" id="PF05751">
    <property type="entry name" value="FixH"/>
    <property type="match status" value="1"/>
</dbReference>